<evidence type="ECO:0008006" key="3">
    <source>
        <dbReference type="Google" id="ProtNLM"/>
    </source>
</evidence>
<dbReference type="PROSITE" id="PS51996">
    <property type="entry name" value="TR_MART"/>
    <property type="match status" value="1"/>
</dbReference>
<name>A0A086MRF8_9ACTN</name>
<comment type="caution">
    <text evidence="1">The sequence shown here is derived from an EMBL/GenBank/DDBJ whole genome shotgun (WGS) entry which is preliminary data.</text>
</comment>
<dbReference type="Gene3D" id="3.90.176.10">
    <property type="entry name" value="Toxin ADP-ribosyltransferase, Chain A, domain 1"/>
    <property type="match status" value="1"/>
</dbReference>
<dbReference type="Proteomes" id="UP000029095">
    <property type="component" value="Unassembled WGS sequence"/>
</dbReference>
<dbReference type="SUPFAM" id="SSF56399">
    <property type="entry name" value="ADP-ribosylation"/>
    <property type="match status" value="1"/>
</dbReference>
<gene>
    <name evidence="1" type="ORF">FM21_35050</name>
</gene>
<dbReference type="EMBL" id="JNFQ01000007">
    <property type="protein sequence ID" value="KFG71476.1"/>
    <property type="molecule type" value="Genomic_DNA"/>
</dbReference>
<reference evidence="1 2" key="1">
    <citation type="submission" date="2014-05" db="EMBL/GenBank/DDBJ databases">
        <title>Complete genome sequence of the Streptomyces mutabilis TRM45540.</title>
        <authorList>
            <person name="Luo X."/>
            <person name="Zhang L."/>
        </authorList>
    </citation>
    <scope>NUCLEOTIDE SEQUENCE [LARGE SCALE GENOMIC DNA]</scope>
    <source>
        <strain evidence="1 2">TRM45540</strain>
    </source>
</reference>
<organism evidence="1 2">
    <name type="scientific">Streptomyces mutabilis</name>
    <dbReference type="NCBI Taxonomy" id="67332"/>
    <lineage>
        <taxon>Bacteria</taxon>
        <taxon>Bacillati</taxon>
        <taxon>Actinomycetota</taxon>
        <taxon>Actinomycetes</taxon>
        <taxon>Kitasatosporales</taxon>
        <taxon>Streptomycetaceae</taxon>
        <taxon>Streptomyces</taxon>
    </lineage>
</organism>
<dbReference type="HOGENOM" id="CLU_052033_0_0_11"/>
<protein>
    <recommendedName>
        <fullName evidence="3">ADP ribosyltransferase domain-containing protein</fullName>
    </recommendedName>
</protein>
<proteinExistence type="predicted"/>
<evidence type="ECO:0000313" key="2">
    <source>
        <dbReference type="Proteomes" id="UP000029095"/>
    </source>
</evidence>
<dbReference type="AlphaFoldDB" id="A0A086MRF8"/>
<dbReference type="STRING" id="1915400.FM21_35050"/>
<sequence>MAGVGHPALGAYATAQMWEAKTRQAVENGQDEQAKLYADNAKLSAAATRTMLGDRKQTPRYPNAATDPRVAWAMPARTPEPADDGWGAVQMPEYPEHVRAADAFARASGAGGAATFVPRADGGQTVAWRGDDFAGSATVYPADGEEPPHARVVFNRLDQGRYQALADSPWPYRVEDGQVIYDRVPADHAEQIIAAARSRQAARPWERHGLGRAPYRDQLEEHRAGDLEPESNAWASNLSSEQNHWVRTYTSSRYQQINAHLYNGLSLDEPAEKMDVPMRVVTENINSAIRSAGTAEVPHHTFRGFTPPLEVRKENRVAQWARENFPAGSRYHSPSFLSSSHCPHVAADPYFARTDWEEDGRYGEADHAVVFEMVSRRGAAVAHVSQFGNLERERLQESGSNWVSVGVQENVTIKGRKCVVVQLVDMNEVPRH</sequence>
<dbReference type="RefSeq" id="WP_043385996.1">
    <property type="nucleotide sequence ID" value="NZ_KN039950.1"/>
</dbReference>
<evidence type="ECO:0000313" key="1">
    <source>
        <dbReference type="EMBL" id="KFG71476.1"/>
    </source>
</evidence>
<accession>A0A086MRF8</accession>
<keyword evidence="2" id="KW-1185">Reference proteome</keyword>